<evidence type="ECO:0000313" key="2">
    <source>
        <dbReference type="Proteomes" id="UP001160148"/>
    </source>
</evidence>
<gene>
    <name evidence="1" type="ORF">MEUPH1_LOCUS28872</name>
</gene>
<dbReference type="EMBL" id="CARXXK010001317">
    <property type="protein sequence ID" value="CAI6375358.1"/>
    <property type="molecule type" value="Genomic_DNA"/>
</dbReference>
<accession>A0AAV0Y4L4</accession>
<reference evidence="1 2" key="1">
    <citation type="submission" date="2023-01" db="EMBL/GenBank/DDBJ databases">
        <authorList>
            <person name="Whitehead M."/>
        </authorList>
    </citation>
    <scope>NUCLEOTIDE SEQUENCE [LARGE SCALE GENOMIC DNA]</scope>
</reference>
<name>A0AAV0Y4L4_9HEMI</name>
<evidence type="ECO:0000313" key="1">
    <source>
        <dbReference type="EMBL" id="CAI6375358.1"/>
    </source>
</evidence>
<dbReference type="AlphaFoldDB" id="A0AAV0Y4L4"/>
<dbReference type="Proteomes" id="UP001160148">
    <property type="component" value="Unassembled WGS sequence"/>
</dbReference>
<organism evidence="1 2">
    <name type="scientific">Macrosiphum euphorbiae</name>
    <name type="common">potato aphid</name>
    <dbReference type="NCBI Taxonomy" id="13131"/>
    <lineage>
        <taxon>Eukaryota</taxon>
        <taxon>Metazoa</taxon>
        <taxon>Ecdysozoa</taxon>
        <taxon>Arthropoda</taxon>
        <taxon>Hexapoda</taxon>
        <taxon>Insecta</taxon>
        <taxon>Pterygota</taxon>
        <taxon>Neoptera</taxon>
        <taxon>Paraneoptera</taxon>
        <taxon>Hemiptera</taxon>
        <taxon>Sternorrhyncha</taxon>
        <taxon>Aphidomorpha</taxon>
        <taxon>Aphidoidea</taxon>
        <taxon>Aphididae</taxon>
        <taxon>Macrosiphini</taxon>
        <taxon>Macrosiphum</taxon>
    </lineage>
</organism>
<proteinExistence type="predicted"/>
<keyword evidence="2" id="KW-1185">Reference proteome</keyword>
<sequence length="158" mass="18290">MDFKTLKNKGRLILKKREKLTEDVVNRYTDEEAQLQLNLLEDAFSKYNDAYDLKIVEANDEEIDKLIEDLETVSDYYVKAKGKLTGRLHERTAATSVSEKSENSNNTLRLPPINIPTFEGDFDDWYPFKDQFISIIHSNTSIDNTRNMYYPPLGAIAM</sequence>
<protein>
    <submittedName>
        <fullName evidence="1">Uncharacterized protein</fullName>
    </submittedName>
</protein>
<comment type="caution">
    <text evidence="1">The sequence shown here is derived from an EMBL/GenBank/DDBJ whole genome shotgun (WGS) entry which is preliminary data.</text>
</comment>